<evidence type="ECO:0000313" key="12">
    <source>
        <dbReference type="Proteomes" id="UP001444071"/>
    </source>
</evidence>
<evidence type="ECO:0000256" key="5">
    <source>
        <dbReference type="ARBA" id="ARBA00022679"/>
    </source>
</evidence>
<keyword evidence="7 9" id="KW-1133">Transmembrane helix</keyword>
<dbReference type="InterPro" id="IPR003342">
    <property type="entry name" value="ArnT-like_N"/>
</dbReference>
<feature type="domain" description="ArnT-like N-terminal" evidence="10">
    <location>
        <begin position="49"/>
        <end position="120"/>
    </location>
</feature>
<dbReference type="PANTHER" id="PTHR10050">
    <property type="entry name" value="DOLICHYL-PHOSPHATE-MANNOSE--PROTEIN MANNOSYLTRANSFERASE"/>
    <property type="match status" value="1"/>
</dbReference>
<proteinExistence type="inferred from homology"/>
<feature type="non-terminal residue" evidence="11">
    <location>
        <position position="121"/>
    </location>
</feature>
<evidence type="ECO:0000256" key="2">
    <source>
        <dbReference type="ARBA" id="ARBA00004922"/>
    </source>
</evidence>
<evidence type="ECO:0000256" key="8">
    <source>
        <dbReference type="ARBA" id="ARBA00023136"/>
    </source>
</evidence>
<keyword evidence="12" id="KW-1185">Reference proteome</keyword>
<name>A0ABV0W2W5_9TELE</name>
<keyword evidence="4" id="KW-0328">Glycosyltransferase</keyword>
<evidence type="ECO:0000256" key="3">
    <source>
        <dbReference type="ARBA" id="ARBA00007222"/>
    </source>
</evidence>
<keyword evidence="5" id="KW-0808">Transferase</keyword>
<dbReference type="PANTHER" id="PTHR10050:SF51">
    <property type="entry name" value="PROTEIN O-MANNOSYL-TRANSFERASE 1"/>
    <property type="match status" value="1"/>
</dbReference>
<comment type="subcellular location">
    <subcellularLocation>
        <location evidence="1">Endomembrane system</location>
        <topology evidence="1">Multi-pass membrane protein</topology>
    </subcellularLocation>
</comment>
<feature type="transmembrane region" description="Helical" evidence="9">
    <location>
        <begin position="7"/>
        <end position="25"/>
    </location>
</feature>
<reference evidence="11 12" key="1">
    <citation type="submission" date="2021-06" db="EMBL/GenBank/DDBJ databases">
        <authorList>
            <person name="Palmer J.M."/>
        </authorList>
    </citation>
    <scope>NUCLEOTIDE SEQUENCE [LARGE SCALE GENOMIC DNA]</scope>
    <source>
        <strain evidence="11 12">XR_2019</strain>
        <tissue evidence="11">Muscle</tissue>
    </source>
</reference>
<protein>
    <submittedName>
        <fullName evidence="11">Protein O-mannosyl-transferase 1</fullName>
    </submittedName>
</protein>
<evidence type="ECO:0000256" key="4">
    <source>
        <dbReference type="ARBA" id="ARBA00022676"/>
    </source>
</evidence>
<keyword evidence="8 9" id="KW-0472">Membrane</keyword>
<gene>
    <name evidence="11" type="primary">POMT1</name>
    <name evidence="11" type="ORF">XENORESO_014512</name>
</gene>
<evidence type="ECO:0000259" key="10">
    <source>
        <dbReference type="Pfam" id="PF02366"/>
    </source>
</evidence>
<evidence type="ECO:0000313" key="11">
    <source>
        <dbReference type="EMBL" id="MEQ2263876.1"/>
    </source>
</evidence>
<feature type="transmembrane region" description="Helical" evidence="9">
    <location>
        <begin position="37"/>
        <end position="56"/>
    </location>
</feature>
<evidence type="ECO:0000256" key="1">
    <source>
        <dbReference type="ARBA" id="ARBA00004127"/>
    </source>
</evidence>
<sequence length="121" mass="13442">MSLKPLVLTRFCDIILLLPLILPVSPVQVTAMLQLPLLVTAQLDLVLVLVSLLSLWTRLGRLSYPSSVVFDEVYYGQFVSLYMKRIFFVDDSGPPLGHMILALGAYLGGFDGNFVWNRIGA</sequence>
<evidence type="ECO:0000256" key="9">
    <source>
        <dbReference type="SAM" id="Phobius"/>
    </source>
</evidence>
<dbReference type="EMBL" id="JAHRIM010024612">
    <property type="protein sequence ID" value="MEQ2263876.1"/>
    <property type="molecule type" value="Genomic_DNA"/>
</dbReference>
<organism evidence="11 12">
    <name type="scientific">Xenotaenia resolanae</name>
    <dbReference type="NCBI Taxonomy" id="208358"/>
    <lineage>
        <taxon>Eukaryota</taxon>
        <taxon>Metazoa</taxon>
        <taxon>Chordata</taxon>
        <taxon>Craniata</taxon>
        <taxon>Vertebrata</taxon>
        <taxon>Euteleostomi</taxon>
        <taxon>Actinopterygii</taxon>
        <taxon>Neopterygii</taxon>
        <taxon>Teleostei</taxon>
        <taxon>Neoteleostei</taxon>
        <taxon>Acanthomorphata</taxon>
        <taxon>Ovalentaria</taxon>
        <taxon>Atherinomorphae</taxon>
        <taxon>Cyprinodontiformes</taxon>
        <taxon>Goodeidae</taxon>
        <taxon>Xenotaenia</taxon>
    </lineage>
</organism>
<comment type="similarity">
    <text evidence="3">Belongs to the glycosyltransferase 39 family.</text>
</comment>
<comment type="pathway">
    <text evidence="2">Protein modification; protein glycosylation.</text>
</comment>
<comment type="caution">
    <text evidence="11">The sequence shown here is derived from an EMBL/GenBank/DDBJ whole genome shotgun (WGS) entry which is preliminary data.</text>
</comment>
<dbReference type="Pfam" id="PF02366">
    <property type="entry name" value="PMT"/>
    <property type="match status" value="1"/>
</dbReference>
<dbReference type="Proteomes" id="UP001444071">
    <property type="component" value="Unassembled WGS sequence"/>
</dbReference>
<accession>A0ABV0W2W5</accession>
<dbReference type="InterPro" id="IPR027005">
    <property type="entry name" value="PMT-like"/>
</dbReference>
<evidence type="ECO:0000256" key="6">
    <source>
        <dbReference type="ARBA" id="ARBA00022692"/>
    </source>
</evidence>
<evidence type="ECO:0000256" key="7">
    <source>
        <dbReference type="ARBA" id="ARBA00022989"/>
    </source>
</evidence>
<keyword evidence="6 9" id="KW-0812">Transmembrane</keyword>